<sequence length="343" mass="38430">MTMRGTNNTSLSKQILDVFHAKTERELVQRIKRHRGPPKIVLFLDEVDALAPEQLDFFCQSSVQRLEKAIREHQSLLGPSDVSEGWTFPPDMDGPAIVVVGVSNEDLDLTGMYPTPEVMHFDPYSEERTAELIKKTITDLKLDIAPGAHRMLTKFVTQALNGDIRKGLEVTRQLAARAAGEESAQVTSAHVREEVATHSSSRGGKMAELEGLNTLEKQVLAVMLRLADDGKQAPTESDIRDLATRLRLPCRIGSCVDDCLKSLECSRFISMTVEKKKGRRFNSRICLLLQHQHLHIIFPVFAESRYRLVDQPLVQAVYGELASRLDKFRAPPCRRPHESAGVV</sequence>
<protein>
    <submittedName>
        <fullName evidence="1">Uncharacterized protein</fullName>
    </submittedName>
</protein>
<dbReference type="Gene3D" id="1.10.8.60">
    <property type="match status" value="1"/>
</dbReference>
<accession>A0ABQ8URT1</accession>
<reference evidence="1" key="1">
    <citation type="journal article" date="2022" name="bioRxiv">
        <title>Genomics of Preaxostyla Flagellates Illuminates Evolutionary Transitions and the Path Towards Mitochondrial Loss.</title>
        <authorList>
            <person name="Novak L.V.F."/>
            <person name="Treitli S.C."/>
            <person name="Pyrih J."/>
            <person name="Halakuc P."/>
            <person name="Pipaliya S.V."/>
            <person name="Vacek V."/>
            <person name="Brzon O."/>
            <person name="Soukal P."/>
            <person name="Eme L."/>
            <person name="Dacks J.B."/>
            <person name="Karnkowska A."/>
            <person name="Elias M."/>
            <person name="Hampl V."/>
        </authorList>
    </citation>
    <scope>NUCLEOTIDE SEQUENCE</scope>
    <source>
        <strain evidence="1">RCP-MX</strain>
    </source>
</reference>
<keyword evidence="2" id="KW-1185">Reference proteome</keyword>
<proteinExistence type="predicted"/>
<gene>
    <name evidence="1" type="ORF">PAPYR_2484</name>
</gene>
<evidence type="ECO:0000313" key="1">
    <source>
        <dbReference type="EMBL" id="KAJ4461043.1"/>
    </source>
</evidence>
<dbReference type="PANTHER" id="PTHR10763:SF26">
    <property type="entry name" value="CELL DIVISION CONTROL PROTEIN 6 HOMOLOG"/>
    <property type="match status" value="1"/>
</dbReference>
<dbReference type="Proteomes" id="UP001141327">
    <property type="component" value="Unassembled WGS sequence"/>
</dbReference>
<evidence type="ECO:0000313" key="2">
    <source>
        <dbReference type="Proteomes" id="UP001141327"/>
    </source>
</evidence>
<dbReference type="PANTHER" id="PTHR10763">
    <property type="entry name" value="CELL DIVISION CONTROL PROTEIN 6-RELATED"/>
    <property type="match status" value="1"/>
</dbReference>
<dbReference type="SUPFAM" id="SSF52540">
    <property type="entry name" value="P-loop containing nucleoside triphosphate hydrolases"/>
    <property type="match status" value="1"/>
</dbReference>
<dbReference type="InterPro" id="IPR027417">
    <property type="entry name" value="P-loop_NTPase"/>
</dbReference>
<dbReference type="EMBL" id="JAPMOS010000009">
    <property type="protein sequence ID" value="KAJ4461043.1"/>
    <property type="molecule type" value="Genomic_DNA"/>
</dbReference>
<name>A0ABQ8URT1_9EUKA</name>
<organism evidence="1 2">
    <name type="scientific">Paratrimastix pyriformis</name>
    <dbReference type="NCBI Taxonomy" id="342808"/>
    <lineage>
        <taxon>Eukaryota</taxon>
        <taxon>Metamonada</taxon>
        <taxon>Preaxostyla</taxon>
        <taxon>Paratrimastigidae</taxon>
        <taxon>Paratrimastix</taxon>
    </lineage>
</organism>
<comment type="caution">
    <text evidence="1">The sequence shown here is derived from an EMBL/GenBank/DDBJ whole genome shotgun (WGS) entry which is preliminary data.</text>
</comment>
<dbReference type="InterPro" id="IPR050311">
    <property type="entry name" value="ORC1/CDC6"/>
</dbReference>